<dbReference type="AlphaFoldDB" id="A0A392U3T1"/>
<reference evidence="1 2" key="1">
    <citation type="journal article" date="2018" name="Front. Plant Sci.">
        <title>Red Clover (Trifolium pratense) and Zigzag Clover (T. medium) - A Picture of Genomic Similarities and Differences.</title>
        <authorList>
            <person name="Dluhosova J."/>
            <person name="Istvanek J."/>
            <person name="Nedelnik J."/>
            <person name="Repkova J."/>
        </authorList>
    </citation>
    <scope>NUCLEOTIDE SEQUENCE [LARGE SCALE GENOMIC DNA]</scope>
    <source>
        <strain evidence="2">cv. 10/8</strain>
        <tissue evidence="1">Leaf</tissue>
    </source>
</reference>
<keyword evidence="2" id="KW-1185">Reference proteome</keyword>
<accession>A0A392U3T1</accession>
<sequence>MTAEMKAAPAAEKARS</sequence>
<proteinExistence type="predicted"/>
<dbReference type="EMBL" id="LXQA010730954">
    <property type="protein sequence ID" value="MCI68123.1"/>
    <property type="molecule type" value="Genomic_DNA"/>
</dbReference>
<organism evidence="1 2">
    <name type="scientific">Trifolium medium</name>
    <dbReference type="NCBI Taxonomy" id="97028"/>
    <lineage>
        <taxon>Eukaryota</taxon>
        <taxon>Viridiplantae</taxon>
        <taxon>Streptophyta</taxon>
        <taxon>Embryophyta</taxon>
        <taxon>Tracheophyta</taxon>
        <taxon>Spermatophyta</taxon>
        <taxon>Magnoliopsida</taxon>
        <taxon>eudicotyledons</taxon>
        <taxon>Gunneridae</taxon>
        <taxon>Pentapetalae</taxon>
        <taxon>rosids</taxon>
        <taxon>fabids</taxon>
        <taxon>Fabales</taxon>
        <taxon>Fabaceae</taxon>
        <taxon>Papilionoideae</taxon>
        <taxon>50 kb inversion clade</taxon>
        <taxon>NPAAA clade</taxon>
        <taxon>Hologalegina</taxon>
        <taxon>IRL clade</taxon>
        <taxon>Trifolieae</taxon>
        <taxon>Trifolium</taxon>
    </lineage>
</organism>
<name>A0A392U3T1_9FABA</name>
<feature type="non-terminal residue" evidence="1">
    <location>
        <position position="16"/>
    </location>
</feature>
<dbReference type="Proteomes" id="UP000265520">
    <property type="component" value="Unassembled WGS sequence"/>
</dbReference>
<comment type="caution">
    <text evidence="1">The sequence shown here is derived from an EMBL/GenBank/DDBJ whole genome shotgun (WGS) entry which is preliminary data.</text>
</comment>
<evidence type="ECO:0000313" key="1">
    <source>
        <dbReference type="EMBL" id="MCI68123.1"/>
    </source>
</evidence>
<protein>
    <submittedName>
        <fullName evidence="1">Uncharacterized protein</fullName>
    </submittedName>
</protein>
<evidence type="ECO:0000313" key="2">
    <source>
        <dbReference type="Proteomes" id="UP000265520"/>
    </source>
</evidence>